<evidence type="ECO:0000256" key="1">
    <source>
        <dbReference type="SAM" id="MobiDB-lite"/>
    </source>
</evidence>
<dbReference type="EMBL" id="WVTA01000002">
    <property type="protein sequence ID" value="KAK3215967.1"/>
    <property type="molecule type" value="Genomic_DNA"/>
</dbReference>
<protein>
    <submittedName>
        <fullName evidence="2">Uncharacterized protein</fullName>
    </submittedName>
</protein>
<organism evidence="2 3">
    <name type="scientific">Pseudopithomyces chartarum</name>
    <dbReference type="NCBI Taxonomy" id="1892770"/>
    <lineage>
        <taxon>Eukaryota</taxon>
        <taxon>Fungi</taxon>
        <taxon>Dikarya</taxon>
        <taxon>Ascomycota</taxon>
        <taxon>Pezizomycotina</taxon>
        <taxon>Dothideomycetes</taxon>
        <taxon>Pleosporomycetidae</taxon>
        <taxon>Pleosporales</taxon>
        <taxon>Massarineae</taxon>
        <taxon>Didymosphaeriaceae</taxon>
        <taxon>Pseudopithomyces</taxon>
    </lineage>
</organism>
<accession>A0AAN6M6Q0</accession>
<reference evidence="2 3" key="1">
    <citation type="submission" date="2021-02" db="EMBL/GenBank/DDBJ databases">
        <title>Genome assembly of Pseudopithomyces chartarum.</title>
        <authorList>
            <person name="Jauregui R."/>
            <person name="Singh J."/>
            <person name="Voisey C."/>
        </authorList>
    </citation>
    <scope>NUCLEOTIDE SEQUENCE [LARGE SCALE GENOMIC DNA]</scope>
    <source>
        <strain evidence="2 3">AGR01</strain>
    </source>
</reference>
<evidence type="ECO:0000313" key="2">
    <source>
        <dbReference type="EMBL" id="KAK3215967.1"/>
    </source>
</evidence>
<comment type="caution">
    <text evidence="2">The sequence shown here is derived from an EMBL/GenBank/DDBJ whole genome shotgun (WGS) entry which is preliminary data.</text>
</comment>
<dbReference type="Proteomes" id="UP001280581">
    <property type="component" value="Unassembled WGS sequence"/>
</dbReference>
<proteinExistence type="predicted"/>
<dbReference type="AlphaFoldDB" id="A0AAN6M6Q0"/>
<feature type="compositionally biased region" description="Low complexity" evidence="1">
    <location>
        <begin position="319"/>
        <end position="330"/>
    </location>
</feature>
<feature type="region of interest" description="Disordered" evidence="1">
    <location>
        <begin position="315"/>
        <end position="346"/>
    </location>
</feature>
<gene>
    <name evidence="2" type="ORF">GRF29_8g1688811</name>
</gene>
<name>A0AAN6M6Q0_9PLEO</name>
<evidence type="ECO:0000313" key="3">
    <source>
        <dbReference type="Proteomes" id="UP001280581"/>
    </source>
</evidence>
<keyword evidence="3" id="KW-1185">Reference proteome</keyword>
<sequence length="346" mass="38662">MSAPVAQSLTHAPEIIQKLDVYIDKCISVNTGTVSLTDVQAELDIGVQRKHVPFPTADPVFRQAVDTRLSHHGTYDCAEWSSNEELQKGSENSREQAEIRVEEIAGNLSIPLQDYAKIVCRIQKMYFNKGVLIGRTYHTREPLLISHPDYWHSQPGLAFMPCEKIVDKYPQSSVNNESLVHFSALLSDPTLDANGDAPQILVSELATLHFLYDHLFFHRLYRPDIKIRIHTFSVTHRRVLDAVLDGEKLFVFMTQIDEMPTVIDRFIENVLYPIICPGVIGVKPEAPLKAELPIRIAGSNSSTLEFDSVLNLVDEENGSDGSSGTTVDSSILEYDHNGDTDDTDSA</sequence>